<dbReference type="PANTHER" id="PTHR43415:SF3">
    <property type="entry name" value="GNAT-FAMILY ACETYLTRANSFERASE"/>
    <property type="match status" value="1"/>
</dbReference>
<dbReference type="GO" id="GO:0016747">
    <property type="term" value="F:acyltransferase activity, transferring groups other than amino-acyl groups"/>
    <property type="evidence" value="ECO:0007669"/>
    <property type="project" value="InterPro"/>
</dbReference>
<dbReference type="PANTHER" id="PTHR43415">
    <property type="entry name" value="SPERMIDINE N(1)-ACETYLTRANSFERASE"/>
    <property type="match status" value="1"/>
</dbReference>
<accession>A0A143YQL1</accession>
<evidence type="ECO:0000313" key="3">
    <source>
        <dbReference type="EMBL" id="SEI91794.1"/>
    </source>
</evidence>
<evidence type="ECO:0000313" key="2">
    <source>
        <dbReference type="EMBL" id="CZQ93212.1"/>
    </source>
</evidence>
<dbReference type="Proteomes" id="UP000076878">
    <property type="component" value="Unassembled WGS sequence"/>
</dbReference>
<evidence type="ECO:0000259" key="1">
    <source>
        <dbReference type="PROSITE" id="PS51186"/>
    </source>
</evidence>
<dbReference type="Gene3D" id="3.40.630.30">
    <property type="match status" value="1"/>
</dbReference>
<dbReference type="EMBL" id="FJNB01000006">
    <property type="protein sequence ID" value="CZQ93212.1"/>
    <property type="molecule type" value="Genomic_DNA"/>
</dbReference>
<keyword evidence="2" id="KW-0808">Transferase</keyword>
<reference evidence="3 5" key="2">
    <citation type="submission" date="2016-10" db="EMBL/GenBank/DDBJ databases">
        <authorList>
            <person name="Varghese N."/>
            <person name="Submissions S."/>
        </authorList>
    </citation>
    <scope>NUCLEOTIDE SEQUENCE [LARGE SCALE GENOMIC DNA]</scope>
    <source>
        <strain evidence="3 5">DSM 22150</strain>
    </source>
</reference>
<evidence type="ECO:0000313" key="5">
    <source>
        <dbReference type="Proteomes" id="UP000199280"/>
    </source>
</evidence>
<dbReference type="AlphaFoldDB" id="A0A143YQL1"/>
<dbReference type="EMBL" id="FNYT01000005">
    <property type="protein sequence ID" value="SEI91794.1"/>
    <property type="molecule type" value="Genomic_DNA"/>
</dbReference>
<dbReference type="Pfam" id="PF00583">
    <property type="entry name" value="Acetyltransf_1"/>
    <property type="match status" value="1"/>
</dbReference>
<dbReference type="InterPro" id="IPR016181">
    <property type="entry name" value="Acyl_CoA_acyltransferase"/>
</dbReference>
<proteinExistence type="predicted"/>
<reference evidence="2 4" key="1">
    <citation type="submission" date="2016-02" db="EMBL/GenBank/DDBJ databases">
        <authorList>
            <person name="Wen L."/>
            <person name="He K."/>
            <person name="Yang H."/>
        </authorList>
    </citation>
    <scope>NUCLEOTIDE SEQUENCE [LARGE SCALE GENOMIC DNA]</scope>
    <source>
        <strain evidence="2">Trichococcus_R210</strain>
    </source>
</reference>
<protein>
    <submittedName>
        <fullName evidence="3">Acetyltransferase (GNAT) family protein</fullName>
    </submittedName>
    <submittedName>
        <fullName evidence="2">Acyl-coa n-acyltransferase</fullName>
    </submittedName>
</protein>
<dbReference type="CDD" id="cd04301">
    <property type="entry name" value="NAT_SF"/>
    <property type="match status" value="1"/>
</dbReference>
<gene>
    <name evidence="3" type="ORF">SAMN05216375_10529</name>
    <name evidence="2" type="ORF">TR210_1121</name>
</gene>
<keyword evidence="5" id="KW-1185">Reference proteome</keyword>
<sequence length="176" mass="20162">MDLKLENLPVNDDLIGMILSWENDPAIAPFITPHYEESELPLVTEADVRESLDNPEMRLYFICVDDKPIGIASIIRNFTALLKDDGHTAWLGIYIGDPDWRSKGIGAKVLDLYEEECRKLGYQRIELGVFSHNCGAIKLYEKSGFRRIGIIPHFTYAQGQWRDDVRMEKNLHHDSG</sequence>
<name>A0A143YQL1_9LACT</name>
<dbReference type="Proteomes" id="UP000199280">
    <property type="component" value="Unassembled WGS sequence"/>
</dbReference>
<evidence type="ECO:0000313" key="4">
    <source>
        <dbReference type="Proteomes" id="UP000076878"/>
    </source>
</evidence>
<organism evidence="2 4">
    <name type="scientific">Trichococcus ilyis</name>
    <dbReference type="NCBI Taxonomy" id="640938"/>
    <lineage>
        <taxon>Bacteria</taxon>
        <taxon>Bacillati</taxon>
        <taxon>Bacillota</taxon>
        <taxon>Bacilli</taxon>
        <taxon>Lactobacillales</taxon>
        <taxon>Carnobacteriaceae</taxon>
        <taxon>Trichococcus</taxon>
    </lineage>
</organism>
<dbReference type="InterPro" id="IPR000182">
    <property type="entry name" value="GNAT_dom"/>
</dbReference>
<dbReference type="PROSITE" id="PS51186">
    <property type="entry name" value="GNAT"/>
    <property type="match status" value="1"/>
</dbReference>
<dbReference type="SUPFAM" id="SSF55729">
    <property type="entry name" value="Acyl-CoA N-acyltransferases (Nat)"/>
    <property type="match status" value="1"/>
</dbReference>
<keyword evidence="2" id="KW-0012">Acyltransferase</keyword>
<dbReference type="STRING" id="640938.TR210_1121"/>
<feature type="domain" description="N-acetyltransferase" evidence="1">
    <location>
        <begin position="18"/>
        <end position="172"/>
    </location>
</feature>